<dbReference type="EMBL" id="APRS01000009">
    <property type="protein sequence ID" value="ENX09571.1"/>
    <property type="molecule type" value="Genomic_DNA"/>
</dbReference>
<protein>
    <submittedName>
        <fullName evidence="2">Uncharacterized protein</fullName>
    </submittedName>
</protein>
<dbReference type="PATRIC" id="fig|1217693.3.peg.1316"/>
<keyword evidence="1" id="KW-0812">Transmembrane</keyword>
<gene>
    <name evidence="2" type="ORF">F897_01364</name>
</gene>
<accession>N9NVI5</accession>
<dbReference type="RefSeq" id="WP_005234454.1">
    <property type="nucleotide sequence ID" value="NZ_CP083658.1"/>
</dbReference>
<proteinExistence type="predicted"/>
<sequence>MSVQKLLISLKLNLRKLILILLLVSLVILFSITLIVSNVIHRQQLINNSLATNYEYAAKVASISDLYFKNIFNDLSLSANIINNGFHNEQL</sequence>
<comment type="caution">
    <text evidence="2">The sequence shown here is derived from an EMBL/GenBank/DDBJ whole genome shotgun (WGS) entry which is preliminary data.</text>
</comment>
<evidence type="ECO:0000313" key="2">
    <source>
        <dbReference type="EMBL" id="ENX09571.1"/>
    </source>
</evidence>
<keyword evidence="1" id="KW-1133">Transmembrane helix</keyword>
<reference evidence="2 3" key="1">
    <citation type="submission" date="2013-02" db="EMBL/GenBank/DDBJ databases">
        <title>The Genome Sequence of Acinetobacter sp. NIPH 2171.</title>
        <authorList>
            <consortium name="The Broad Institute Genome Sequencing Platform"/>
            <consortium name="The Broad Institute Genome Sequencing Center for Infectious Disease"/>
            <person name="Cerqueira G."/>
            <person name="Feldgarden M."/>
            <person name="Courvalin P."/>
            <person name="Perichon B."/>
            <person name="Grillot-Courvalin C."/>
            <person name="Clermont D."/>
            <person name="Rocha E."/>
            <person name="Yoon E.-J."/>
            <person name="Nemec A."/>
            <person name="Walker B."/>
            <person name="Young S.K."/>
            <person name="Zeng Q."/>
            <person name="Gargeya S."/>
            <person name="Fitzgerald M."/>
            <person name="Haas B."/>
            <person name="Abouelleil A."/>
            <person name="Alvarado L."/>
            <person name="Arachchi H.M."/>
            <person name="Berlin A.M."/>
            <person name="Chapman S.B."/>
            <person name="Dewar J."/>
            <person name="Goldberg J."/>
            <person name="Griggs A."/>
            <person name="Gujja S."/>
            <person name="Hansen M."/>
            <person name="Howarth C."/>
            <person name="Imamovic A."/>
            <person name="Larimer J."/>
            <person name="McCowan C."/>
            <person name="Murphy C."/>
            <person name="Neiman D."/>
            <person name="Pearson M."/>
            <person name="Priest M."/>
            <person name="Roberts A."/>
            <person name="Saif S."/>
            <person name="Shea T."/>
            <person name="Sisk P."/>
            <person name="Sykes S."/>
            <person name="Wortman J."/>
            <person name="Nusbaum C."/>
            <person name="Birren B."/>
        </authorList>
    </citation>
    <scope>NUCLEOTIDE SEQUENCE [LARGE SCALE GENOMIC DNA]</scope>
    <source>
        <strain evidence="2 3">NIPH 2171</strain>
    </source>
</reference>
<organism evidence="2 3">
    <name type="scientific">Acinetobacter variabilis</name>
    <dbReference type="NCBI Taxonomy" id="70346"/>
    <lineage>
        <taxon>Bacteria</taxon>
        <taxon>Pseudomonadati</taxon>
        <taxon>Pseudomonadota</taxon>
        <taxon>Gammaproteobacteria</taxon>
        <taxon>Moraxellales</taxon>
        <taxon>Moraxellaceae</taxon>
        <taxon>Acinetobacter</taxon>
    </lineage>
</organism>
<evidence type="ECO:0000256" key="1">
    <source>
        <dbReference type="SAM" id="Phobius"/>
    </source>
</evidence>
<name>N9NVI5_9GAMM</name>
<keyword evidence="1" id="KW-0472">Membrane</keyword>
<evidence type="ECO:0000313" key="3">
    <source>
        <dbReference type="Proteomes" id="UP000013101"/>
    </source>
</evidence>
<dbReference type="HOGENOM" id="CLU_2420325_0_0_6"/>
<dbReference type="STRING" id="70346.F897_01364"/>
<dbReference type="AlphaFoldDB" id="N9NVI5"/>
<feature type="transmembrane region" description="Helical" evidence="1">
    <location>
        <begin position="17"/>
        <end position="40"/>
    </location>
</feature>
<dbReference type="Proteomes" id="UP000013101">
    <property type="component" value="Unassembled WGS sequence"/>
</dbReference>